<feature type="transmembrane region" description="Helical" evidence="5">
    <location>
        <begin position="219"/>
        <end position="237"/>
    </location>
</feature>
<dbReference type="PANTHER" id="PTHR37422:SF13">
    <property type="entry name" value="LIPOPOLYSACCHARIDE BIOSYNTHESIS PROTEIN PA4999-RELATED"/>
    <property type="match status" value="1"/>
</dbReference>
<proteinExistence type="predicted"/>
<name>A0A7G9L986_9FLAO</name>
<evidence type="ECO:0000256" key="2">
    <source>
        <dbReference type="ARBA" id="ARBA00022692"/>
    </source>
</evidence>
<feature type="transmembrane region" description="Helical" evidence="5">
    <location>
        <begin position="152"/>
        <end position="174"/>
    </location>
</feature>
<dbReference type="PANTHER" id="PTHR37422">
    <property type="entry name" value="TEICHURONIC ACID BIOSYNTHESIS PROTEIN TUAE"/>
    <property type="match status" value="1"/>
</dbReference>
<feature type="transmembrane region" description="Helical" evidence="5">
    <location>
        <begin position="55"/>
        <end position="72"/>
    </location>
</feature>
<evidence type="ECO:0000256" key="4">
    <source>
        <dbReference type="ARBA" id="ARBA00023136"/>
    </source>
</evidence>
<evidence type="ECO:0000313" key="8">
    <source>
        <dbReference type="Proteomes" id="UP000515808"/>
    </source>
</evidence>
<evidence type="ECO:0000256" key="3">
    <source>
        <dbReference type="ARBA" id="ARBA00022989"/>
    </source>
</evidence>
<accession>A0A7G9L986</accession>
<keyword evidence="8" id="KW-1185">Reference proteome</keyword>
<feature type="transmembrane region" description="Helical" evidence="5">
    <location>
        <begin position="181"/>
        <end position="213"/>
    </location>
</feature>
<dbReference type="InterPro" id="IPR051533">
    <property type="entry name" value="WaaL-like"/>
</dbReference>
<comment type="subcellular location">
    <subcellularLocation>
        <location evidence="1">Membrane</location>
        <topology evidence="1">Multi-pass membrane protein</topology>
    </subcellularLocation>
</comment>
<sequence>MKVNIKIISGFLLILALIIQREVTSLEINTILLGAIAGFLIILNKGLFFKKDFELFSILILIILIGIFSSFFNAPKLYNFARDLIYFAKPLILILIGYSATRLIKDWKVIFKIIIYLGLGYAILHILHTLIYTDFKNASVSRIRNTNGLSNIIEIFSIALIILGNKTPAFKVLISKRTRTFFLTILTISFILYFSRTMLIGLIILVLGVLNYLKLNRKGLKYGLIFLILMGGLYTYLYNTELDRQGNALESFLYKMKIAPEEVFSPKLNLNNKADLWDHWRAYEAYCAFQGLNESPISYISGKGLGALIDLKFSASISSEGKIRHIPILHNGYVFILFKTGVLGLFLYLFFLFKLYFQAYRKTENLKTKYFGNLLSATALYLILSSLIITGLYNVQEETTLLLGIFVALKSNTKNTQKEKNENRDNRN</sequence>
<dbReference type="Proteomes" id="UP000515808">
    <property type="component" value="Chromosome"/>
</dbReference>
<feature type="transmembrane region" description="Helical" evidence="5">
    <location>
        <begin position="31"/>
        <end position="48"/>
    </location>
</feature>
<reference evidence="7 8" key="1">
    <citation type="submission" date="2020-08" db="EMBL/GenBank/DDBJ databases">
        <title>Polaribacter sp. L12M9 isolated from gut of the Korean scallop.</title>
        <authorList>
            <person name="Jeong Y.S."/>
        </authorList>
    </citation>
    <scope>NUCLEOTIDE SEQUENCE [LARGE SCALE GENOMIC DNA]</scope>
    <source>
        <strain evidence="7 8">L12M9</strain>
    </source>
</reference>
<gene>
    <name evidence="7" type="ORF">H9W90_13460</name>
</gene>
<evidence type="ECO:0000256" key="1">
    <source>
        <dbReference type="ARBA" id="ARBA00004141"/>
    </source>
</evidence>
<organism evidence="7 8">
    <name type="scientific">Polaribacter pectinis</name>
    <dbReference type="NCBI Taxonomy" id="2738844"/>
    <lineage>
        <taxon>Bacteria</taxon>
        <taxon>Pseudomonadati</taxon>
        <taxon>Bacteroidota</taxon>
        <taxon>Flavobacteriia</taxon>
        <taxon>Flavobacteriales</taxon>
        <taxon>Flavobacteriaceae</taxon>
    </lineage>
</organism>
<protein>
    <submittedName>
        <fullName evidence="7">O-antigen ligase family protein</fullName>
    </submittedName>
</protein>
<keyword evidence="3 5" id="KW-1133">Transmembrane helix</keyword>
<dbReference type="InterPro" id="IPR007016">
    <property type="entry name" value="O-antigen_ligase-rel_domated"/>
</dbReference>
<evidence type="ECO:0000259" key="6">
    <source>
        <dbReference type="Pfam" id="PF04932"/>
    </source>
</evidence>
<feature type="transmembrane region" description="Helical" evidence="5">
    <location>
        <begin position="113"/>
        <end position="132"/>
    </location>
</feature>
<dbReference type="AlphaFoldDB" id="A0A7G9L986"/>
<dbReference type="EMBL" id="CP060695">
    <property type="protein sequence ID" value="QNM85185.1"/>
    <property type="molecule type" value="Genomic_DNA"/>
</dbReference>
<feature type="transmembrane region" description="Helical" evidence="5">
    <location>
        <begin position="332"/>
        <end position="353"/>
    </location>
</feature>
<dbReference type="GO" id="GO:0016874">
    <property type="term" value="F:ligase activity"/>
    <property type="evidence" value="ECO:0007669"/>
    <property type="project" value="UniProtKB-KW"/>
</dbReference>
<evidence type="ECO:0000313" key="7">
    <source>
        <dbReference type="EMBL" id="QNM85185.1"/>
    </source>
</evidence>
<feature type="transmembrane region" description="Helical" evidence="5">
    <location>
        <begin position="84"/>
        <end position="101"/>
    </location>
</feature>
<evidence type="ECO:0000256" key="5">
    <source>
        <dbReference type="SAM" id="Phobius"/>
    </source>
</evidence>
<dbReference type="GO" id="GO:0016020">
    <property type="term" value="C:membrane"/>
    <property type="evidence" value="ECO:0007669"/>
    <property type="project" value="UniProtKB-SubCell"/>
</dbReference>
<feature type="domain" description="O-antigen ligase-related" evidence="6">
    <location>
        <begin position="182"/>
        <end position="349"/>
    </location>
</feature>
<keyword evidence="7" id="KW-0436">Ligase</keyword>
<feature type="transmembrane region" description="Helical" evidence="5">
    <location>
        <begin position="373"/>
        <end position="395"/>
    </location>
</feature>
<dbReference type="Pfam" id="PF04932">
    <property type="entry name" value="Wzy_C"/>
    <property type="match status" value="1"/>
</dbReference>
<keyword evidence="2 5" id="KW-0812">Transmembrane</keyword>
<keyword evidence="4 5" id="KW-0472">Membrane</keyword>
<dbReference type="KEGG" id="ppec:H9W90_13460"/>
<dbReference type="RefSeq" id="WP_187482098.1">
    <property type="nucleotide sequence ID" value="NZ_CP060695.1"/>
</dbReference>